<dbReference type="RefSeq" id="XP_014152854.1">
    <property type="nucleotide sequence ID" value="XM_014297379.1"/>
</dbReference>
<keyword evidence="3" id="KW-1185">Reference proteome</keyword>
<dbReference type="OrthoDB" id="10009983at2759"/>
<dbReference type="InterPro" id="IPR035974">
    <property type="entry name" value="Rap/Ran-GAP_sf"/>
</dbReference>
<dbReference type="Proteomes" id="UP000054560">
    <property type="component" value="Unassembled WGS sequence"/>
</dbReference>
<gene>
    <name evidence="2" type="ORF">SARC_08630</name>
</gene>
<reference evidence="2 3" key="1">
    <citation type="submission" date="2011-02" db="EMBL/GenBank/DDBJ databases">
        <title>The Genome Sequence of Sphaeroforma arctica JP610.</title>
        <authorList>
            <consortium name="The Broad Institute Genome Sequencing Platform"/>
            <person name="Russ C."/>
            <person name="Cuomo C."/>
            <person name="Young S.K."/>
            <person name="Zeng Q."/>
            <person name="Gargeya S."/>
            <person name="Alvarado L."/>
            <person name="Berlin A."/>
            <person name="Chapman S.B."/>
            <person name="Chen Z."/>
            <person name="Freedman E."/>
            <person name="Gellesch M."/>
            <person name="Goldberg J."/>
            <person name="Griggs A."/>
            <person name="Gujja S."/>
            <person name="Heilman E."/>
            <person name="Heiman D."/>
            <person name="Howarth C."/>
            <person name="Mehta T."/>
            <person name="Neiman D."/>
            <person name="Pearson M."/>
            <person name="Roberts A."/>
            <person name="Saif S."/>
            <person name="Shea T."/>
            <person name="Shenoy N."/>
            <person name="Sisk P."/>
            <person name="Stolte C."/>
            <person name="Sykes S."/>
            <person name="White J."/>
            <person name="Yandava C."/>
            <person name="Burger G."/>
            <person name="Gray M.W."/>
            <person name="Holland P.W.H."/>
            <person name="King N."/>
            <person name="Lang F.B.F."/>
            <person name="Roger A.J."/>
            <person name="Ruiz-Trillo I."/>
            <person name="Haas B."/>
            <person name="Nusbaum C."/>
            <person name="Birren B."/>
        </authorList>
    </citation>
    <scope>NUCLEOTIDE SEQUENCE [LARGE SCALE GENOMIC DNA]</scope>
    <source>
        <strain evidence="2 3">JP610</strain>
    </source>
</reference>
<feature type="compositionally biased region" description="Basic and acidic residues" evidence="1">
    <location>
        <begin position="316"/>
        <end position="339"/>
    </location>
</feature>
<feature type="compositionally biased region" description="Polar residues" evidence="1">
    <location>
        <begin position="69"/>
        <end position="90"/>
    </location>
</feature>
<dbReference type="AlphaFoldDB" id="A0A0L0FQ87"/>
<protein>
    <recommendedName>
        <fullName evidence="4">Rap-GAP domain-containing protein</fullName>
    </recommendedName>
</protein>
<organism evidence="2 3">
    <name type="scientific">Sphaeroforma arctica JP610</name>
    <dbReference type="NCBI Taxonomy" id="667725"/>
    <lineage>
        <taxon>Eukaryota</taxon>
        <taxon>Ichthyosporea</taxon>
        <taxon>Ichthyophonida</taxon>
        <taxon>Sphaeroforma</taxon>
    </lineage>
</organism>
<accession>A0A0L0FQ87</accession>
<dbReference type="GO" id="GO:0051056">
    <property type="term" value="P:regulation of small GTPase mediated signal transduction"/>
    <property type="evidence" value="ECO:0007669"/>
    <property type="project" value="InterPro"/>
</dbReference>
<feature type="compositionally biased region" description="Basic residues" evidence="1">
    <location>
        <begin position="101"/>
        <end position="111"/>
    </location>
</feature>
<dbReference type="PANTHER" id="PTHR21344:SF1">
    <property type="entry name" value="RAL GTPASE-ACTIVATING PROTEIN SUBUNIT BETA"/>
    <property type="match status" value="1"/>
</dbReference>
<dbReference type="GO" id="GO:0005096">
    <property type="term" value="F:GTPase activator activity"/>
    <property type="evidence" value="ECO:0007669"/>
    <property type="project" value="InterPro"/>
</dbReference>
<feature type="compositionally biased region" description="Low complexity" evidence="1">
    <location>
        <begin position="91"/>
        <end position="100"/>
    </location>
</feature>
<feature type="compositionally biased region" description="Polar residues" evidence="1">
    <location>
        <begin position="181"/>
        <end position="195"/>
    </location>
</feature>
<dbReference type="eggNOG" id="KOG3652">
    <property type="taxonomic scope" value="Eukaryota"/>
</dbReference>
<feature type="compositionally biased region" description="Polar residues" evidence="1">
    <location>
        <begin position="114"/>
        <end position="132"/>
    </location>
</feature>
<evidence type="ECO:0000313" key="3">
    <source>
        <dbReference type="Proteomes" id="UP000054560"/>
    </source>
</evidence>
<feature type="compositionally biased region" description="Basic and acidic residues" evidence="1">
    <location>
        <begin position="354"/>
        <end position="367"/>
    </location>
</feature>
<feature type="region of interest" description="Disordered" evidence="1">
    <location>
        <begin position="67"/>
        <end position="392"/>
    </location>
</feature>
<dbReference type="STRING" id="667725.A0A0L0FQ87"/>
<evidence type="ECO:0008006" key="4">
    <source>
        <dbReference type="Google" id="ProtNLM"/>
    </source>
</evidence>
<evidence type="ECO:0000313" key="2">
    <source>
        <dbReference type="EMBL" id="KNC78952.1"/>
    </source>
</evidence>
<dbReference type="EMBL" id="KQ242390">
    <property type="protein sequence ID" value="KNC78952.1"/>
    <property type="molecule type" value="Genomic_DNA"/>
</dbReference>
<name>A0A0L0FQ87_9EUKA</name>
<dbReference type="SUPFAM" id="SSF111347">
    <property type="entry name" value="Rap/Ran-GAP"/>
    <property type="match status" value="1"/>
</dbReference>
<evidence type="ECO:0000256" key="1">
    <source>
        <dbReference type="SAM" id="MobiDB-lite"/>
    </source>
</evidence>
<sequence>MSDNDAFVDFLLSMCWVVSLDTHRGWKGVHPDADVFPKVLYYSDTLSELVLDCPSLVHDIPVSQHRASRTSAKTNNAKTRSHWSLSHSGNHTPTHPTLTRRPLHTYTHTHTHTSSIVKGSSGANRGTVLSNNGRGGVASRTLSSPVPLRLADFVPDGDVPPATPRPRFEEESSLLGDADSRQPSKTTLGDRTTALSMPGSPVIRINDHSQSHSSPGRPIAPVITLDEARAQADSGDDTPTPIPAHNRRQKYSHKGAEMEKGTDAVTYNARHSKNTPTRLDNRNSPSDSDETSEELSRRSSETLTVFAETTTSVLRTGEDNIRRRPKSEGTPKLVGDVERPPALGSRYMSFDKLTSNDKEHMRQRLEDDSNSDPDADGKQRLSRNNSPTLGDGDVSIADIETTNHSIVRKCDQIANSFVVVVWLDNFDDYVFFPFKDNEKLRLYVHPLPSGLFRIKVESAVLEGPLFDGMIVSRSVLGPLMRQTALNALRRKRLNTEKTGSRREEDVARPHHLRKSKIDDIIHKHASENSLPEFYEQLLKPLHF</sequence>
<dbReference type="GeneID" id="25909134"/>
<proteinExistence type="predicted"/>
<dbReference type="InterPro" id="IPR039930">
    <property type="entry name" value="RALGAPB"/>
</dbReference>
<feature type="compositionally biased region" description="Polar residues" evidence="1">
    <location>
        <begin position="274"/>
        <end position="285"/>
    </location>
</feature>
<dbReference type="PANTHER" id="PTHR21344">
    <property type="entry name" value="RAL GTPASE-ACTIVATING PROTEIN SUBUNIT BETA"/>
    <property type="match status" value="1"/>
</dbReference>